<keyword evidence="5" id="KW-1185">Reference proteome</keyword>
<dbReference type="Proteomes" id="UP001157974">
    <property type="component" value="Unassembled WGS sequence"/>
</dbReference>
<evidence type="ECO:0000259" key="3">
    <source>
        <dbReference type="Pfam" id="PF04909"/>
    </source>
</evidence>
<gene>
    <name evidence="4" type="ORF">NDN08_005462</name>
</gene>
<dbReference type="SUPFAM" id="SSF51556">
    <property type="entry name" value="Metallo-dependent hydrolases"/>
    <property type="match status" value="1"/>
</dbReference>
<dbReference type="GO" id="GO:0016831">
    <property type="term" value="F:carboxy-lyase activity"/>
    <property type="evidence" value="ECO:0007669"/>
    <property type="project" value="UniProtKB-KW"/>
</dbReference>
<proteinExistence type="inferred from homology"/>
<evidence type="ECO:0000313" key="5">
    <source>
        <dbReference type="Proteomes" id="UP001157974"/>
    </source>
</evidence>
<dbReference type="AlphaFoldDB" id="A0AAV8V4T2"/>
<comment type="caution">
    <text evidence="4">The sequence shown here is derived from an EMBL/GenBank/DDBJ whole genome shotgun (WGS) entry which is preliminary data.</text>
</comment>
<evidence type="ECO:0000256" key="2">
    <source>
        <dbReference type="RuleBase" id="RU366045"/>
    </source>
</evidence>
<evidence type="ECO:0000313" key="4">
    <source>
        <dbReference type="EMBL" id="KAJ8908757.1"/>
    </source>
</evidence>
<accession>A0AAV8V4T2</accession>
<sequence length="290" mass="32311">MLAVRRLRSIAKMVSNAVIDSHLHVWRKASDAEFHPHPDHPPPENIQGDEDFLLSEMEKAGVQTAVLVQPIVYKFDHAYIGSLIKSKPTRFVGMALANTSSGPDVAQQQMEALVADGFRGVRINPNLLTKGETLSGPTTQAVLSTAAKLDIPVAMFVQPVHFQDLKDVLTISPGAKVLIDHFGFCRPVGDDDHFQILLNILEQFPNTFLKTSAFFRCSNEPYPYKDMYPWMNVLVEKIGADRMMWGSDFPWVLEQCGYKEAFDFAASIPGLSEEDREKILGGTSSTLFNL</sequence>
<evidence type="ECO:0000256" key="1">
    <source>
        <dbReference type="ARBA" id="ARBA00023239"/>
    </source>
</evidence>
<dbReference type="InterPro" id="IPR032465">
    <property type="entry name" value="ACMSD"/>
</dbReference>
<protein>
    <recommendedName>
        <fullName evidence="3">Amidohydrolase-related domain-containing protein</fullName>
    </recommendedName>
</protein>
<keyword evidence="2" id="KW-0210">Decarboxylase</keyword>
<feature type="domain" description="Amidohydrolase-related" evidence="3">
    <location>
        <begin position="19"/>
        <end position="290"/>
    </location>
</feature>
<dbReference type="InterPro" id="IPR006680">
    <property type="entry name" value="Amidohydro-rel"/>
</dbReference>
<name>A0AAV8V4T2_9RHOD</name>
<organism evidence="4 5">
    <name type="scientific">Rhodosorus marinus</name>
    <dbReference type="NCBI Taxonomy" id="101924"/>
    <lineage>
        <taxon>Eukaryota</taxon>
        <taxon>Rhodophyta</taxon>
        <taxon>Stylonematophyceae</taxon>
        <taxon>Stylonematales</taxon>
        <taxon>Stylonemataceae</taxon>
        <taxon>Rhodosorus</taxon>
    </lineage>
</organism>
<dbReference type="GO" id="GO:0016787">
    <property type="term" value="F:hydrolase activity"/>
    <property type="evidence" value="ECO:0007669"/>
    <property type="project" value="InterPro"/>
</dbReference>
<keyword evidence="1 2" id="KW-0456">Lyase</keyword>
<dbReference type="InterPro" id="IPR032466">
    <property type="entry name" value="Metal_Hydrolase"/>
</dbReference>
<dbReference type="PANTHER" id="PTHR21240:SF19">
    <property type="entry name" value="CATALYTIC_ HYDROLASE"/>
    <property type="match status" value="1"/>
</dbReference>
<comment type="similarity">
    <text evidence="2">Belongs to the metallo-dependent hydrolases superfamily.</text>
</comment>
<dbReference type="EMBL" id="JAMWBK010000001">
    <property type="protein sequence ID" value="KAJ8908757.1"/>
    <property type="molecule type" value="Genomic_DNA"/>
</dbReference>
<dbReference type="Gene3D" id="3.20.20.140">
    <property type="entry name" value="Metal-dependent hydrolases"/>
    <property type="match status" value="1"/>
</dbReference>
<dbReference type="PANTHER" id="PTHR21240">
    <property type="entry name" value="2-AMINO-3-CARBOXYLMUCONATE-6-SEMIALDEHYDE DECARBOXYLASE"/>
    <property type="match status" value="1"/>
</dbReference>
<dbReference type="Pfam" id="PF04909">
    <property type="entry name" value="Amidohydro_2"/>
    <property type="match status" value="1"/>
</dbReference>
<reference evidence="4 5" key="1">
    <citation type="journal article" date="2023" name="Nat. Commun.">
        <title>Origin of minicircular mitochondrial genomes in red algae.</title>
        <authorList>
            <person name="Lee Y."/>
            <person name="Cho C.H."/>
            <person name="Lee Y.M."/>
            <person name="Park S.I."/>
            <person name="Yang J.H."/>
            <person name="West J.A."/>
            <person name="Bhattacharya D."/>
            <person name="Yoon H.S."/>
        </authorList>
    </citation>
    <scope>NUCLEOTIDE SEQUENCE [LARGE SCALE GENOMIC DNA]</scope>
    <source>
        <strain evidence="4 5">CCMP1338</strain>
        <tissue evidence="4">Whole cell</tissue>
    </source>
</reference>